<evidence type="ECO:0000256" key="3">
    <source>
        <dbReference type="ARBA" id="ARBA00022777"/>
    </source>
</evidence>
<sequence length="561" mass="62000">MPLQLTIGQASDAGPRERNEDYCGAATPQDEQLATKGALLAVADGVSGNAGGREAAEMTVRGVLSDYYATPETWETKAALDKVLSAINRWILSQAASHRDMAGMATTLSMIVLRGRHFTLAHVGDSRVYRLRNGELQLLTTDHVWDRPDMRHVLKRAVGLDQQLLVDYAEGELEPGDVFALMTDGVWDRLPQKDIHAILSLYQSPQMAADDLVAKALAQGGQDNASALVVRVEQTGEENLSDLVAEAKRLRVPPRLKTGEQLDCFEVEEILHESRATLLYKVKNLTNGQLCVLKTLQPLMADDVESCNGLLNEEWLGKRVVAHYFPQILPVSTERRSALYYVMSWHAGDNLQQKLDSGQHFSAVDVAGIGIRLAKGLGALHRLNIVHRDIKPANLHLGDDGKLRILDLGVAMSPAVGNLRPGTPGTPSYMAPELFEGEAATPQSDLYSAGVTLYHLLTRRYPHGEIEPFQHPRFGTPVAPTRYRPDIPQWLENIVLKAVAADPKTRFETAEEMLLALEVGERRPILPPPRTPLAGRMRGWHWVLVLSLLMNAFLLYLLFVS</sequence>
<dbReference type="InterPro" id="IPR000719">
    <property type="entry name" value="Prot_kinase_dom"/>
</dbReference>
<dbReference type="InterPro" id="IPR036457">
    <property type="entry name" value="PPM-type-like_dom_sf"/>
</dbReference>
<gene>
    <name evidence="9" type="ORF">NMK_3479</name>
</gene>
<dbReference type="SUPFAM" id="SSF56112">
    <property type="entry name" value="Protein kinase-like (PK-like)"/>
    <property type="match status" value="1"/>
</dbReference>
<feature type="region of interest" description="Disordered" evidence="5">
    <location>
        <begin position="1"/>
        <end position="21"/>
    </location>
</feature>
<name>A0A2R5FJA9_9PROT</name>
<dbReference type="Gene3D" id="3.60.40.10">
    <property type="entry name" value="PPM-type phosphatase domain"/>
    <property type="match status" value="1"/>
</dbReference>
<dbReference type="RefSeq" id="WP_109017008.1">
    <property type="nucleotide sequence ID" value="NZ_BDOQ01000021.1"/>
</dbReference>
<dbReference type="Gene3D" id="1.10.510.10">
    <property type="entry name" value="Transferase(Phosphotransferase) domain 1"/>
    <property type="match status" value="1"/>
</dbReference>
<evidence type="ECO:0000256" key="1">
    <source>
        <dbReference type="ARBA" id="ARBA00022679"/>
    </source>
</evidence>
<reference evidence="9 10" key="1">
    <citation type="journal article" date="2018" name="Environ. Microbiol.">
        <title>Isolation and genomic characterization of Novimethylophilus kurashikiensis gen. nov. sp. nov., a new lanthanide-dependent methylotrophic species of Methylophilaceae.</title>
        <authorList>
            <person name="Lv H."/>
            <person name="Sahin N."/>
            <person name="Tani A."/>
        </authorList>
    </citation>
    <scope>NUCLEOTIDE SEQUENCE [LARGE SCALE GENOMIC DNA]</scope>
    <source>
        <strain evidence="9 10">La2-4</strain>
    </source>
</reference>
<dbReference type="CDD" id="cd14014">
    <property type="entry name" value="STKc_PknB_like"/>
    <property type="match status" value="1"/>
</dbReference>
<evidence type="ECO:0000256" key="5">
    <source>
        <dbReference type="SAM" id="MobiDB-lite"/>
    </source>
</evidence>
<dbReference type="InterPro" id="IPR001932">
    <property type="entry name" value="PPM-type_phosphatase-like_dom"/>
</dbReference>
<evidence type="ECO:0000259" key="8">
    <source>
        <dbReference type="PROSITE" id="PS51746"/>
    </source>
</evidence>
<dbReference type="SUPFAM" id="SSF81606">
    <property type="entry name" value="PP2C-like"/>
    <property type="match status" value="1"/>
</dbReference>
<proteinExistence type="predicted"/>
<evidence type="ECO:0000256" key="4">
    <source>
        <dbReference type="ARBA" id="ARBA00022840"/>
    </source>
</evidence>
<dbReference type="SMART" id="SM00220">
    <property type="entry name" value="S_TKc"/>
    <property type="match status" value="1"/>
</dbReference>
<keyword evidence="3" id="KW-0418">Kinase</keyword>
<evidence type="ECO:0000259" key="7">
    <source>
        <dbReference type="PROSITE" id="PS50011"/>
    </source>
</evidence>
<keyword evidence="6" id="KW-0472">Membrane</keyword>
<keyword evidence="6" id="KW-1133">Transmembrane helix</keyword>
<evidence type="ECO:0000256" key="2">
    <source>
        <dbReference type="ARBA" id="ARBA00022741"/>
    </source>
</evidence>
<dbReference type="SMART" id="SM00332">
    <property type="entry name" value="PP2Cc"/>
    <property type="match status" value="1"/>
</dbReference>
<accession>A0A2R5FJA9</accession>
<dbReference type="OrthoDB" id="9801841at2"/>
<dbReference type="GO" id="GO:0005524">
    <property type="term" value="F:ATP binding"/>
    <property type="evidence" value="ECO:0007669"/>
    <property type="project" value="UniProtKB-KW"/>
</dbReference>
<dbReference type="CDD" id="cd00143">
    <property type="entry name" value="PP2Cc"/>
    <property type="match status" value="1"/>
</dbReference>
<feature type="domain" description="Protein kinase" evidence="7">
    <location>
        <begin position="265"/>
        <end position="526"/>
    </location>
</feature>
<dbReference type="Pfam" id="PF00069">
    <property type="entry name" value="Pkinase"/>
    <property type="match status" value="1"/>
</dbReference>
<keyword evidence="10" id="KW-1185">Reference proteome</keyword>
<dbReference type="EMBL" id="BDOQ01000021">
    <property type="protein sequence ID" value="GBG15864.1"/>
    <property type="molecule type" value="Genomic_DNA"/>
</dbReference>
<keyword evidence="6" id="KW-0812">Transmembrane</keyword>
<keyword evidence="1" id="KW-0808">Transferase</keyword>
<dbReference type="SMART" id="SM00331">
    <property type="entry name" value="PP2C_SIG"/>
    <property type="match status" value="1"/>
</dbReference>
<evidence type="ECO:0000313" key="9">
    <source>
        <dbReference type="EMBL" id="GBG15864.1"/>
    </source>
</evidence>
<dbReference type="GO" id="GO:0004674">
    <property type="term" value="F:protein serine/threonine kinase activity"/>
    <property type="evidence" value="ECO:0007669"/>
    <property type="project" value="TreeGrafter"/>
</dbReference>
<dbReference type="Pfam" id="PF13672">
    <property type="entry name" value="PP2C_2"/>
    <property type="match status" value="1"/>
</dbReference>
<evidence type="ECO:0000256" key="6">
    <source>
        <dbReference type="SAM" id="Phobius"/>
    </source>
</evidence>
<dbReference type="PROSITE" id="PS51746">
    <property type="entry name" value="PPM_2"/>
    <property type="match status" value="1"/>
</dbReference>
<feature type="transmembrane region" description="Helical" evidence="6">
    <location>
        <begin position="539"/>
        <end position="559"/>
    </location>
</feature>
<keyword evidence="4" id="KW-0067">ATP-binding</keyword>
<feature type="domain" description="PPM-type phosphatase" evidence="8">
    <location>
        <begin position="6"/>
        <end position="232"/>
    </location>
</feature>
<dbReference type="PANTHER" id="PTHR43289">
    <property type="entry name" value="MITOGEN-ACTIVATED PROTEIN KINASE KINASE KINASE 20-RELATED"/>
    <property type="match status" value="1"/>
</dbReference>
<keyword evidence="2" id="KW-0547">Nucleotide-binding</keyword>
<evidence type="ECO:0000313" key="10">
    <source>
        <dbReference type="Proteomes" id="UP000245081"/>
    </source>
</evidence>
<dbReference type="PANTHER" id="PTHR43289:SF34">
    <property type="entry name" value="SERINE_THREONINE-PROTEIN KINASE YBDM-RELATED"/>
    <property type="match status" value="1"/>
</dbReference>
<dbReference type="AlphaFoldDB" id="A0A2R5FJA9"/>
<comment type="caution">
    <text evidence="9">The sequence shown here is derived from an EMBL/GenBank/DDBJ whole genome shotgun (WGS) entry which is preliminary data.</text>
</comment>
<protein>
    <submittedName>
        <fullName evidence="9">Serine/threonine protein phosphatase</fullName>
    </submittedName>
</protein>
<dbReference type="InterPro" id="IPR011009">
    <property type="entry name" value="Kinase-like_dom_sf"/>
</dbReference>
<dbReference type="Proteomes" id="UP000245081">
    <property type="component" value="Unassembled WGS sequence"/>
</dbReference>
<organism evidence="9 10">
    <name type="scientific">Novimethylophilus kurashikiensis</name>
    <dbReference type="NCBI Taxonomy" id="1825523"/>
    <lineage>
        <taxon>Bacteria</taxon>
        <taxon>Pseudomonadati</taxon>
        <taxon>Pseudomonadota</taxon>
        <taxon>Betaproteobacteria</taxon>
        <taxon>Nitrosomonadales</taxon>
        <taxon>Methylophilaceae</taxon>
        <taxon>Novimethylophilus</taxon>
    </lineage>
</organism>
<dbReference type="PROSITE" id="PS50011">
    <property type="entry name" value="PROTEIN_KINASE_DOM"/>
    <property type="match status" value="1"/>
</dbReference>